<dbReference type="SMART" id="SM00271">
    <property type="entry name" value="DnaJ"/>
    <property type="match status" value="1"/>
</dbReference>
<accession>A0AAV8H547</accession>
<dbReference type="AlphaFoldDB" id="A0AAV8H547"/>
<keyword evidence="10" id="KW-1185">Reference proteome</keyword>
<evidence type="ECO:0000256" key="4">
    <source>
        <dbReference type="ARBA" id="ARBA00022723"/>
    </source>
</evidence>
<dbReference type="PROSITE" id="PS50076">
    <property type="entry name" value="DNAJ_2"/>
    <property type="match status" value="1"/>
</dbReference>
<evidence type="ECO:0000313" key="9">
    <source>
        <dbReference type="EMBL" id="KAJ4811780.1"/>
    </source>
</evidence>
<dbReference type="Gene3D" id="3.10.660.10">
    <property type="entry name" value="DPH Zinc finger"/>
    <property type="match status" value="1"/>
</dbReference>
<dbReference type="Pfam" id="PF00226">
    <property type="entry name" value="DnaJ"/>
    <property type="match status" value="1"/>
</dbReference>
<evidence type="ECO:0000256" key="1">
    <source>
        <dbReference type="ARBA" id="ARBA00004123"/>
    </source>
</evidence>
<evidence type="ECO:0000256" key="2">
    <source>
        <dbReference type="ARBA" id="ARBA00004496"/>
    </source>
</evidence>
<dbReference type="InterPro" id="IPR036671">
    <property type="entry name" value="DPH_MB_sf"/>
</dbReference>
<dbReference type="PROSITE" id="PS51074">
    <property type="entry name" value="DPH_MB"/>
    <property type="match status" value="1"/>
</dbReference>
<comment type="caution">
    <text evidence="9">The sequence shown here is derived from an EMBL/GenBank/DDBJ whole genome shotgun (WGS) entry which is preliminary data.</text>
</comment>
<dbReference type="PANTHER" id="PTHR21454:SF47">
    <property type="entry name" value="DNAJ HEAT SHOCK N-TERMINAL DOMAIN-CONTAINING PROTEIN"/>
    <property type="match status" value="1"/>
</dbReference>
<dbReference type="GO" id="GO:0005634">
    <property type="term" value="C:nucleus"/>
    <property type="evidence" value="ECO:0007669"/>
    <property type="project" value="UniProtKB-SubCell"/>
</dbReference>
<feature type="domain" description="J" evidence="7">
    <location>
        <begin position="12"/>
        <end position="83"/>
    </location>
</feature>
<dbReference type="InterPro" id="IPR007872">
    <property type="entry name" value="DPH_MB_dom"/>
</dbReference>
<organism evidence="9 10">
    <name type="scientific">Rhynchospora pubera</name>
    <dbReference type="NCBI Taxonomy" id="906938"/>
    <lineage>
        <taxon>Eukaryota</taxon>
        <taxon>Viridiplantae</taxon>
        <taxon>Streptophyta</taxon>
        <taxon>Embryophyta</taxon>
        <taxon>Tracheophyta</taxon>
        <taxon>Spermatophyta</taxon>
        <taxon>Magnoliopsida</taxon>
        <taxon>Liliopsida</taxon>
        <taxon>Poales</taxon>
        <taxon>Cyperaceae</taxon>
        <taxon>Cyperoideae</taxon>
        <taxon>Rhynchosporeae</taxon>
        <taxon>Rhynchospora</taxon>
    </lineage>
</organism>
<dbReference type="CDD" id="cd06257">
    <property type="entry name" value="DnaJ"/>
    <property type="match status" value="1"/>
</dbReference>
<dbReference type="GO" id="GO:0005783">
    <property type="term" value="C:endoplasmic reticulum"/>
    <property type="evidence" value="ECO:0007669"/>
    <property type="project" value="UniProtKB-ARBA"/>
</dbReference>
<dbReference type="GO" id="GO:0017183">
    <property type="term" value="P:protein histidyl modification to diphthamide"/>
    <property type="evidence" value="ECO:0007669"/>
    <property type="project" value="InterPro"/>
</dbReference>
<keyword evidence="6" id="KW-0539">Nucleus</keyword>
<dbReference type="Pfam" id="PF05207">
    <property type="entry name" value="Zn_ribbon_CSL"/>
    <property type="match status" value="1"/>
</dbReference>
<keyword evidence="9" id="KW-0346">Stress response</keyword>
<dbReference type="SUPFAM" id="SSF46565">
    <property type="entry name" value="Chaperone J-domain"/>
    <property type="match status" value="1"/>
</dbReference>
<feature type="domain" description="DPH-type MB" evidence="8">
    <location>
        <begin position="93"/>
        <end position="172"/>
    </location>
</feature>
<dbReference type="InterPro" id="IPR001623">
    <property type="entry name" value="DnaJ_domain"/>
</dbReference>
<reference evidence="9" key="1">
    <citation type="submission" date="2022-08" db="EMBL/GenBank/DDBJ databases">
        <authorList>
            <person name="Marques A."/>
        </authorList>
    </citation>
    <scope>NUCLEOTIDE SEQUENCE</scope>
    <source>
        <strain evidence="9">RhyPub2mFocal</strain>
        <tissue evidence="9">Leaves</tissue>
    </source>
</reference>
<dbReference type="Gene3D" id="1.10.287.110">
    <property type="entry name" value="DnaJ domain"/>
    <property type="match status" value="1"/>
</dbReference>
<evidence type="ECO:0000313" key="10">
    <source>
        <dbReference type="Proteomes" id="UP001140206"/>
    </source>
</evidence>
<dbReference type="PRINTS" id="PR00625">
    <property type="entry name" value="JDOMAIN"/>
</dbReference>
<comment type="subcellular location">
    <subcellularLocation>
        <location evidence="2">Cytoplasm</location>
    </subcellularLocation>
    <subcellularLocation>
        <location evidence="1">Nucleus</location>
    </subcellularLocation>
</comment>
<protein>
    <submittedName>
        <fullName evidence="9">DNAJ heat shock family protein</fullName>
    </submittedName>
</protein>
<evidence type="ECO:0000259" key="7">
    <source>
        <dbReference type="PROSITE" id="PS50076"/>
    </source>
</evidence>
<dbReference type="EMBL" id="JAMFTS010000001">
    <property type="protein sequence ID" value="KAJ4811780.1"/>
    <property type="molecule type" value="Genomic_DNA"/>
</dbReference>
<gene>
    <name evidence="9" type="ORF">LUZ62_024346</name>
</gene>
<dbReference type="Proteomes" id="UP001140206">
    <property type="component" value="Chromosome 1"/>
</dbReference>
<dbReference type="GO" id="GO:0046872">
    <property type="term" value="F:metal ion binding"/>
    <property type="evidence" value="ECO:0007669"/>
    <property type="project" value="UniProtKB-KW"/>
</dbReference>
<comment type="similarity">
    <text evidence="3">Belongs to the DPH4 family.</text>
</comment>
<sequence length="178" mass="20147">MLVSSSITTQKTYYEILSVREDACVDEIRIGYKAALLNTHPDKLPKQPDLTGSDNNEQEFLLVQKAWEILSNSQSRSQYDKELVASRQRFDVVANEIELEDMNLEISNDGVYEFLYPCRCGDYYGITSVELKAMGVMLRENGEVQTKDSNFSPVSVILQCGSCSLKIRLLNEANVLVF</sequence>
<dbReference type="SUPFAM" id="SSF144217">
    <property type="entry name" value="CSL zinc finger"/>
    <property type="match status" value="1"/>
</dbReference>
<evidence type="ECO:0000259" key="8">
    <source>
        <dbReference type="PROSITE" id="PS51074"/>
    </source>
</evidence>
<keyword evidence="4" id="KW-0479">Metal-binding</keyword>
<keyword evidence="5" id="KW-0408">Iron</keyword>
<evidence type="ECO:0000256" key="5">
    <source>
        <dbReference type="ARBA" id="ARBA00023004"/>
    </source>
</evidence>
<proteinExistence type="inferred from homology"/>
<dbReference type="PANTHER" id="PTHR21454">
    <property type="entry name" value="DPH3 HOMOLOG-RELATED"/>
    <property type="match status" value="1"/>
</dbReference>
<dbReference type="GO" id="GO:0005829">
    <property type="term" value="C:cytosol"/>
    <property type="evidence" value="ECO:0007669"/>
    <property type="project" value="TreeGrafter"/>
</dbReference>
<dbReference type="InterPro" id="IPR036869">
    <property type="entry name" value="J_dom_sf"/>
</dbReference>
<name>A0AAV8H547_9POAL</name>
<evidence type="ECO:0000256" key="6">
    <source>
        <dbReference type="ARBA" id="ARBA00023242"/>
    </source>
</evidence>
<dbReference type="InterPro" id="IPR044248">
    <property type="entry name" value="DPH3/4-like"/>
</dbReference>
<evidence type="ECO:0000256" key="3">
    <source>
        <dbReference type="ARBA" id="ARBA00006169"/>
    </source>
</evidence>